<dbReference type="Proteomes" id="UP001500064">
    <property type="component" value="Unassembled WGS sequence"/>
</dbReference>
<dbReference type="Pfam" id="PF05721">
    <property type="entry name" value="PhyH"/>
    <property type="match status" value="1"/>
</dbReference>
<name>A0ABN2FBG4_9ACTN</name>
<dbReference type="EMBL" id="BAAAMU010000026">
    <property type="protein sequence ID" value="GAA1639187.1"/>
    <property type="molecule type" value="Genomic_DNA"/>
</dbReference>
<dbReference type="SUPFAM" id="SSF51197">
    <property type="entry name" value="Clavaminate synthase-like"/>
    <property type="match status" value="1"/>
</dbReference>
<evidence type="ECO:0000313" key="1">
    <source>
        <dbReference type="EMBL" id="GAA1639187.1"/>
    </source>
</evidence>
<keyword evidence="2" id="KW-1185">Reference proteome</keyword>
<dbReference type="Gene3D" id="2.60.120.620">
    <property type="entry name" value="q2cbj1_9rhob like domain"/>
    <property type="match status" value="2"/>
</dbReference>
<sequence>MLPESGTIPQYERKQVMTSQVTQKFPPVGATAEAPLRALTEEEIATYERDGVVLVRKIFPERWVTHVAEAIDDMVTRPTPYGRLLSNADRHMYSDLFMWKYSDAFREFVYHSPAARIAAQVMHSQRVNFLGDHMFRKDAGCEIPTNWHTDDIAWPVAGRQAMNIWLACDEATAHSSALQFIRGSHLWESARATRLSGATGDDRVEAALSKLGWKPSEGLDLSQVEQPATMRSVIRAAFHGVHRRLEEEMACAPLPNGQTGLVSIEAHRDQLPIVSWDVEPGDALIFSLRTLHYSTGNASETGTRRALATRWLGDDTRYAPTTGNLPVFWRHGLRPGDRFGGPLFPQILPDVVPGEGAERFAGPEEADPQIAFEDLRARVEWENEASA</sequence>
<comment type="caution">
    <text evidence="1">The sequence shown here is derived from an EMBL/GenBank/DDBJ whole genome shotgun (WGS) entry which is preliminary data.</text>
</comment>
<accession>A0ABN2FBG4</accession>
<dbReference type="InterPro" id="IPR008775">
    <property type="entry name" value="Phytyl_CoA_dOase-like"/>
</dbReference>
<evidence type="ECO:0008006" key="3">
    <source>
        <dbReference type="Google" id="ProtNLM"/>
    </source>
</evidence>
<protein>
    <recommendedName>
        <fullName evidence="3">Phytanoyl-CoA dioxygenase</fullName>
    </recommendedName>
</protein>
<organism evidence="1 2">
    <name type="scientific">Nonomuraea maheshkhaliensis</name>
    <dbReference type="NCBI Taxonomy" id="419590"/>
    <lineage>
        <taxon>Bacteria</taxon>
        <taxon>Bacillati</taxon>
        <taxon>Actinomycetota</taxon>
        <taxon>Actinomycetes</taxon>
        <taxon>Streptosporangiales</taxon>
        <taxon>Streptosporangiaceae</taxon>
        <taxon>Nonomuraea</taxon>
    </lineage>
</organism>
<evidence type="ECO:0000313" key="2">
    <source>
        <dbReference type="Proteomes" id="UP001500064"/>
    </source>
</evidence>
<proteinExistence type="predicted"/>
<dbReference type="PANTHER" id="PTHR20883:SF49">
    <property type="entry name" value="PHYTANOYL-COA DIOXYGENASE"/>
    <property type="match status" value="1"/>
</dbReference>
<gene>
    <name evidence="1" type="ORF">GCM10009733_040490</name>
</gene>
<dbReference type="PANTHER" id="PTHR20883">
    <property type="entry name" value="PHYTANOYL-COA DIOXYGENASE DOMAIN CONTAINING 1"/>
    <property type="match status" value="1"/>
</dbReference>
<reference evidence="1 2" key="1">
    <citation type="journal article" date="2019" name="Int. J. Syst. Evol. Microbiol.">
        <title>The Global Catalogue of Microorganisms (GCM) 10K type strain sequencing project: providing services to taxonomists for standard genome sequencing and annotation.</title>
        <authorList>
            <consortium name="The Broad Institute Genomics Platform"/>
            <consortium name="The Broad Institute Genome Sequencing Center for Infectious Disease"/>
            <person name="Wu L."/>
            <person name="Ma J."/>
        </authorList>
    </citation>
    <scope>NUCLEOTIDE SEQUENCE [LARGE SCALE GENOMIC DNA]</scope>
    <source>
        <strain evidence="1 2">JCM 13929</strain>
    </source>
</reference>